<protein>
    <submittedName>
        <fullName evidence="2">Uncharacterized protein</fullName>
    </submittedName>
</protein>
<gene>
    <name evidence="2" type="ORF">Taro_040050</name>
</gene>
<evidence type="ECO:0000256" key="1">
    <source>
        <dbReference type="SAM" id="Phobius"/>
    </source>
</evidence>
<sequence>MQLVSSLRSVTEGGTFVAVQRFSVVLVVLPRLFARCLALEGLSRSEVVSVSWDPRPWEPVEGVLRATSVLELAAHFLLLWPVRDWQSLLGHVREAHLPYFLQLGARRRGSSVSDGLRRRLWRRVVVSSSESKCCELLYPSELRVVFFKSSGLQLLLCRVRGACGRSTCSCHSGAVGAGLTGCGLPCMEDACEPVQDAELSRCFVCRVLPEFFSVGSGGSESDALVVLVEVLPGPACVASTVLLAAVFSLMARVVRLVGSCILVKVLPRIALCRFWWRFFLGVLHDSSWRFWWSQGVVPLAVRLAAALASLSCMSVALLCTGFLVGLLVQALFRWLGPTWLVVLFQACGSWRVAFGSPISGRYRRLFGSRVVVCLSGGWHVGTRAKPCVRVAGVMPTLRWFSVVRGIATVSSVGFYRRQSGLLIGWSQQRGRLVAAVVYARGGLILVAVRRPVTLRLLTRRGGPSRSGCWGLKARAGYPSPSLSSSSLSPLLRRWGGSPPEIGAWWRRRARGGIVARAWSEEEVANRREGPLLYSFPHAPLTVCACLYGSGRPGMELPVVCLPTDVAAAVRVATSVEESPREAVATRCRGALPRRDGIATACGGATVPVLPRVASVASLCVGVYHRAGFALRTFCQRFGVVLVVLPRLFARCLALEGLSRSEVVSVSWDPHPREPIEGVLRATSMLELAAHVWDAEGFGVLFWRRPDRARLESRACGLRVPLLAASGGGLVAVVVTAFFLTTFPSVPRCPSLHGGYSPAVPSFHGRRWSGLGQTRASGGSPFGVLSVMWSHSWVPARDGTGMCSFPTWRRVRGSGWFCLWALDLVVV</sequence>
<keyword evidence="1" id="KW-0472">Membrane</keyword>
<name>A0A843WHJ9_COLES</name>
<dbReference type="Proteomes" id="UP000652761">
    <property type="component" value="Unassembled WGS sequence"/>
</dbReference>
<feature type="transmembrane region" description="Helical" evidence="1">
    <location>
        <begin position="338"/>
        <end position="354"/>
    </location>
</feature>
<dbReference type="AlphaFoldDB" id="A0A843WHJ9"/>
<accession>A0A843WHJ9</accession>
<reference evidence="2" key="1">
    <citation type="submission" date="2017-07" db="EMBL/GenBank/DDBJ databases">
        <title>Taro Niue Genome Assembly and Annotation.</title>
        <authorList>
            <person name="Atibalentja N."/>
            <person name="Keating K."/>
            <person name="Fields C.J."/>
        </authorList>
    </citation>
    <scope>NUCLEOTIDE SEQUENCE</scope>
    <source>
        <strain evidence="2">Niue_2</strain>
        <tissue evidence="2">Leaf</tissue>
    </source>
</reference>
<comment type="caution">
    <text evidence="2">The sequence shown here is derived from an EMBL/GenBank/DDBJ whole genome shotgun (WGS) entry which is preliminary data.</text>
</comment>
<evidence type="ECO:0000313" key="2">
    <source>
        <dbReference type="EMBL" id="MQM07216.1"/>
    </source>
</evidence>
<keyword evidence="3" id="KW-1185">Reference proteome</keyword>
<dbReference type="EMBL" id="NMUH01003824">
    <property type="protein sequence ID" value="MQM07216.1"/>
    <property type="molecule type" value="Genomic_DNA"/>
</dbReference>
<proteinExistence type="predicted"/>
<organism evidence="2 3">
    <name type="scientific">Colocasia esculenta</name>
    <name type="common">Wild taro</name>
    <name type="synonym">Arum esculentum</name>
    <dbReference type="NCBI Taxonomy" id="4460"/>
    <lineage>
        <taxon>Eukaryota</taxon>
        <taxon>Viridiplantae</taxon>
        <taxon>Streptophyta</taxon>
        <taxon>Embryophyta</taxon>
        <taxon>Tracheophyta</taxon>
        <taxon>Spermatophyta</taxon>
        <taxon>Magnoliopsida</taxon>
        <taxon>Liliopsida</taxon>
        <taxon>Araceae</taxon>
        <taxon>Aroideae</taxon>
        <taxon>Colocasieae</taxon>
        <taxon>Colocasia</taxon>
    </lineage>
</organism>
<feature type="transmembrane region" description="Helical" evidence="1">
    <location>
        <begin position="315"/>
        <end position="332"/>
    </location>
</feature>
<keyword evidence="1" id="KW-1133">Transmembrane helix</keyword>
<keyword evidence="1" id="KW-0812">Transmembrane</keyword>
<evidence type="ECO:0000313" key="3">
    <source>
        <dbReference type="Proteomes" id="UP000652761"/>
    </source>
</evidence>